<dbReference type="PANTHER" id="PTHR47338:SF5">
    <property type="entry name" value="ZN(II)2CYS6 TRANSCRIPTION FACTOR (EUROFUNG)"/>
    <property type="match status" value="1"/>
</dbReference>
<keyword evidence="9" id="KW-1185">Reference proteome</keyword>
<comment type="subcellular location">
    <subcellularLocation>
        <location evidence="1">Nucleus</location>
    </subcellularLocation>
</comment>
<dbReference type="InterPro" id="IPR050815">
    <property type="entry name" value="TF_fung"/>
</dbReference>
<organism evidence="8 9">
    <name type="scientific">Echria macrotheca</name>
    <dbReference type="NCBI Taxonomy" id="438768"/>
    <lineage>
        <taxon>Eukaryota</taxon>
        <taxon>Fungi</taxon>
        <taxon>Dikarya</taxon>
        <taxon>Ascomycota</taxon>
        <taxon>Pezizomycotina</taxon>
        <taxon>Sordariomycetes</taxon>
        <taxon>Sordariomycetidae</taxon>
        <taxon>Sordariales</taxon>
        <taxon>Schizotheciaceae</taxon>
        <taxon>Echria</taxon>
    </lineage>
</organism>
<dbReference type="InterPro" id="IPR007219">
    <property type="entry name" value="XnlR_reg_dom"/>
</dbReference>
<dbReference type="AlphaFoldDB" id="A0AAJ0F882"/>
<dbReference type="PANTHER" id="PTHR47338">
    <property type="entry name" value="ZN(II)2CYS6 TRANSCRIPTION FACTOR (EUROFUNG)-RELATED"/>
    <property type="match status" value="1"/>
</dbReference>
<dbReference type="EMBL" id="MU839836">
    <property type="protein sequence ID" value="KAK1754123.1"/>
    <property type="molecule type" value="Genomic_DNA"/>
</dbReference>
<keyword evidence="2" id="KW-0479">Metal-binding</keyword>
<proteinExistence type="predicted"/>
<keyword evidence="5" id="KW-0539">Nucleus</keyword>
<evidence type="ECO:0000313" key="8">
    <source>
        <dbReference type="EMBL" id="KAK1754123.1"/>
    </source>
</evidence>
<feature type="domain" description="Xylanolytic transcriptional activator regulatory" evidence="7">
    <location>
        <begin position="129"/>
        <end position="220"/>
    </location>
</feature>
<feature type="compositionally biased region" description="Basic and acidic residues" evidence="6">
    <location>
        <begin position="1"/>
        <end position="10"/>
    </location>
</feature>
<dbReference type="SMART" id="SM00906">
    <property type="entry name" value="Fungal_trans"/>
    <property type="match status" value="1"/>
</dbReference>
<dbReference type="GO" id="GO:0003677">
    <property type="term" value="F:DNA binding"/>
    <property type="evidence" value="ECO:0007669"/>
    <property type="project" value="InterPro"/>
</dbReference>
<keyword evidence="3" id="KW-0805">Transcription regulation</keyword>
<dbReference type="CDD" id="cd12148">
    <property type="entry name" value="fungal_TF_MHR"/>
    <property type="match status" value="1"/>
</dbReference>
<dbReference type="GO" id="GO:0005634">
    <property type="term" value="C:nucleus"/>
    <property type="evidence" value="ECO:0007669"/>
    <property type="project" value="UniProtKB-SubCell"/>
</dbReference>
<dbReference type="GO" id="GO:0006351">
    <property type="term" value="P:DNA-templated transcription"/>
    <property type="evidence" value="ECO:0007669"/>
    <property type="project" value="InterPro"/>
</dbReference>
<evidence type="ECO:0000256" key="6">
    <source>
        <dbReference type="SAM" id="MobiDB-lite"/>
    </source>
</evidence>
<feature type="region of interest" description="Disordered" evidence="6">
    <location>
        <begin position="1"/>
        <end position="30"/>
    </location>
</feature>
<evidence type="ECO:0000259" key="7">
    <source>
        <dbReference type="SMART" id="SM00906"/>
    </source>
</evidence>
<dbReference type="GO" id="GO:0008270">
    <property type="term" value="F:zinc ion binding"/>
    <property type="evidence" value="ECO:0007669"/>
    <property type="project" value="InterPro"/>
</dbReference>
<accession>A0AAJ0F882</accession>
<dbReference type="Pfam" id="PF04082">
    <property type="entry name" value="Fungal_trans"/>
    <property type="match status" value="1"/>
</dbReference>
<evidence type="ECO:0000256" key="1">
    <source>
        <dbReference type="ARBA" id="ARBA00004123"/>
    </source>
</evidence>
<evidence type="ECO:0000256" key="5">
    <source>
        <dbReference type="ARBA" id="ARBA00023242"/>
    </source>
</evidence>
<comment type="caution">
    <text evidence="8">The sequence shown here is derived from an EMBL/GenBank/DDBJ whole genome shotgun (WGS) entry which is preliminary data.</text>
</comment>
<name>A0AAJ0F882_9PEZI</name>
<evidence type="ECO:0000313" key="9">
    <source>
        <dbReference type="Proteomes" id="UP001239445"/>
    </source>
</evidence>
<evidence type="ECO:0000256" key="3">
    <source>
        <dbReference type="ARBA" id="ARBA00023015"/>
    </source>
</evidence>
<sequence>MLPEETRPEQPQKPSEPSDNEVKNTFDANLNPQNSLVHVAKVQKEDRPLLVTVSYVATPRTLPAPGAPTKSRPVSSADASEYYAEALTKAIGDLRTSMTIVSVERVQAFLMLGMYEWSQSRPRLSGMTAWIYVGVAIRMAQALGLGEGDREQEKRFKSPRTAATKMSVTQSQMTVAREIRRRTMFSCLILDRLLGCGKGRVSTIRSEDLHIQLPCSDIYKLSHLSMLVEC</sequence>
<evidence type="ECO:0000256" key="4">
    <source>
        <dbReference type="ARBA" id="ARBA00023163"/>
    </source>
</evidence>
<dbReference type="GO" id="GO:0000981">
    <property type="term" value="F:DNA-binding transcription factor activity, RNA polymerase II-specific"/>
    <property type="evidence" value="ECO:0007669"/>
    <property type="project" value="InterPro"/>
</dbReference>
<keyword evidence="4" id="KW-0804">Transcription</keyword>
<gene>
    <name evidence="8" type="ORF">QBC47DRAFT_362099</name>
</gene>
<reference evidence="8" key="1">
    <citation type="submission" date="2023-06" db="EMBL/GenBank/DDBJ databases">
        <title>Genome-scale phylogeny and comparative genomics of the fungal order Sordariales.</title>
        <authorList>
            <consortium name="Lawrence Berkeley National Laboratory"/>
            <person name="Hensen N."/>
            <person name="Bonometti L."/>
            <person name="Westerberg I."/>
            <person name="Brannstrom I.O."/>
            <person name="Guillou S."/>
            <person name="Cros-Aarteil S."/>
            <person name="Calhoun S."/>
            <person name="Haridas S."/>
            <person name="Kuo A."/>
            <person name="Mondo S."/>
            <person name="Pangilinan J."/>
            <person name="Riley R."/>
            <person name="Labutti K."/>
            <person name="Andreopoulos B."/>
            <person name="Lipzen A."/>
            <person name="Chen C."/>
            <person name="Yanf M."/>
            <person name="Daum C."/>
            <person name="Ng V."/>
            <person name="Clum A."/>
            <person name="Steindorff A."/>
            <person name="Ohm R."/>
            <person name="Martin F."/>
            <person name="Silar P."/>
            <person name="Natvig D."/>
            <person name="Lalanne C."/>
            <person name="Gautier V."/>
            <person name="Ament-Velasquez S.L."/>
            <person name="Kruys A."/>
            <person name="Hutchinson M.I."/>
            <person name="Powell A.J."/>
            <person name="Barry K."/>
            <person name="Miller A.N."/>
            <person name="Grigoriev I.V."/>
            <person name="Debuchy R."/>
            <person name="Gladieux P."/>
            <person name="Thoren M.H."/>
            <person name="Johannesson H."/>
        </authorList>
    </citation>
    <scope>NUCLEOTIDE SEQUENCE</scope>
    <source>
        <strain evidence="8">PSN4</strain>
    </source>
</reference>
<protein>
    <submittedName>
        <fullName evidence="8">Fungal-specific transcription factor domain-containing protein</fullName>
    </submittedName>
</protein>
<evidence type="ECO:0000256" key="2">
    <source>
        <dbReference type="ARBA" id="ARBA00022723"/>
    </source>
</evidence>
<dbReference type="Proteomes" id="UP001239445">
    <property type="component" value="Unassembled WGS sequence"/>
</dbReference>